<feature type="domain" description="Organic solvent tolerance-like N-terminal" evidence="3">
    <location>
        <begin position="44"/>
        <end position="158"/>
    </location>
</feature>
<dbReference type="GO" id="GO:0015920">
    <property type="term" value="P:lipopolysaccharide transport"/>
    <property type="evidence" value="ECO:0007669"/>
    <property type="project" value="TreeGrafter"/>
</dbReference>
<dbReference type="EMBL" id="QGLF01000002">
    <property type="protein sequence ID" value="PWR22153.1"/>
    <property type="molecule type" value="Genomic_DNA"/>
</dbReference>
<dbReference type="GO" id="GO:0017089">
    <property type="term" value="F:glycolipid transfer activity"/>
    <property type="evidence" value="ECO:0007669"/>
    <property type="project" value="TreeGrafter"/>
</dbReference>
<dbReference type="Proteomes" id="UP000246077">
    <property type="component" value="Unassembled WGS sequence"/>
</dbReference>
<dbReference type="RefSeq" id="WP_109920798.1">
    <property type="nucleotide sequence ID" value="NZ_QGLF01000002.1"/>
</dbReference>
<feature type="chain" id="PRO_5016436408" evidence="2">
    <location>
        <begin position="29"/>
        <end position="185"/>
    </location>
</feature>
<proteinExistence type="predicted"/>
<evidence type="ECO:0000313" key="5">
    <source>
        <dbReference type="Proteomes" id="UP000246077"/>
    </source>
</evidence>
<dbReference type="Pfam" id="PF03968">
    <property type="entry name" value="LptD_N"/>
    <property type="match status" value="1"/>
</dbReference>
<dbReference type="GO" id="GO:0030288">
    <property type="term" value="C:outer membrane-bounded periplasmic space"/>
    <property type="evidence" value="ECO:0007669"/>
    <property type="project" value="TreeGrafter"/>
</dbReference>
<feature type="signal peptide" evidence="2">
    <location>
        <begin position="1"/>
        <end position="28"/>
    </location>
</feature>
<dbReference type="AlphaFoldDB" id="A0A317EA20"/>
<dbReference type="PANTHER" id="PTHR36504:SF1">
    <property type="entry name" value="LIPOPOLYSACCHARIDE EXPORT SYSTEM PROTEIN LPTA"/>
    <property type="match status" value="1"/>
</dbReference>
<gene>
    <name evidence="4" type="ORF">DKG75_09285</name>
</gene>
<protein>
    <submittedName>
        <fullName evidence="4">OstA family protein</fullName>
    </submittedName>
</protein>
<keyword evidence="5" id="KW-1185">Reference proteome</keyword>
<dbReference type="GO" id="GO:0009279">
    <property type="term" value="C:cell outer membrane"/>
    <property type="evidence" value="ECO:0007669"/>
    <property type="project" value="TreeGrafter"/>
</dbReference>
<organism evidence="4 5">
    <name type="scientific">Zavarzinia compransoris</name>
    <dbReference type="NCBI Taxonomy" id="1264899"/>
    <lineage>
        <taxon>Bacteria</taxon>
        <taxon>Pseudomonadati</taxon>
        <taxon>Pseudomonadota</taxon>
        <taxon>Alphaproteobacteria</taxon>
        <taxon>Rhodospirillales</taxon>
        <taxon>Zavarziniaceae</taxon>
        <taxon>Zavarzinia</taxon>
    </lineage>
</organism>
<accession>A0A317EA20</accession>
<evidence type="ECO:0000313" key="4">
    <source>
        <dbReference type="EMBL" id="PWR22153.1"/>
    </source>
</evidence>
<evidence type="ECO:0000256" key="2">
    <source>
        <dbReference type="SAM" id="SignalP"/>
    </source>
</evidence>
<dbReference type="PANTHER" id="PTHR36504">
    <property type="entry name" value="LIPOPOLYSACCHARIDE EXPORT SYSTEM PROTEIN LPTA"/>
    <property type="match status" value="1"/>
</dbReference>
<evidence type="ECO:0000256" key="1">
    <source>
        <dbReference type="ARBA" id="ARBA00022729"/>
    </source>
</evidence>
<dbReference type="OrthoDB" id="8450043at2"/>
<dbReference type="Gene3D" id="2.60.450.10">
    <property type="entry name" value="Lipopolysaccharide (LPS) transport protein A like domain"/>
    <property type="match status" value="1"/>
</dbReference>
<comment type="caution">
    <text evidence="4">The sequence shown here is derived from an EMBL/GenBank/DDBJ whole genome shotgun (WGS) entry which is preliminary data.</text>
</comment>
<sequence length="185" mass="18783">MTKAVRVLRHAIALGFVAGLALGLPAAAQNGPPRLNFNSGAPIEILADSLEVTDSSSSAVFVGNVKVTQDRMILRADRLEVVYAGGSVADGAGGGPSGIKRITAKGNVFVTSGEDTAQGDAAVYDPDKGIVTMTGKVVLTRGENVLRGSELVVNLNTGRSVMTGGAGDGDGRVKGLIVPEKKTGP</sequence>
<name>A0A317EA20_9PROT</name>
<keyword evidence="1 2" id="KW-0732">Signal</keyword>
<evidence type="ECO:0000259" key="3">
    <source>
        <dbReference type="Pfam" id="PF03968"/>
    </source>
</evidence>
<dbReference type="InterPro" id="IPR052037">
    <property type="entry name" value="LPS_export_LptA"/>
</dbReference>
<dbReference type="InterPro" id="IPR005653">
    <property type="entry name" value="OstA-like_N"/>
</dbReference>
<reference evidence="5" key="1">
    <citation type="submission" date="2018-05" db="EMBL/GenBank/DDBJ databases">
        <title>Zavarzinia sp. HR-AS.</title>
        <authorList>
            <person name="Lee Y."/>
            <person name="Jeon C.O."/>
        </authorList>
    </citation>
    <scope>NUCLEOTIDE SEQUENCE [LARGE SCALE GENOMIC DNA]</scope>
    <source>
        <strain evidence="5">DSM 1231</strain>
    </source>
</reference>